<dbReference type="RefSeq" id="WP_116957575.1">
    <property type="nucleotide sequence ID" value="NZ_QVLS01000002.1"/>
</dbReference>
<dbReference type="NCBIfam" id="NF005565">
    <property type="entry name" value="PRK07235.1"/>
    <property type="match status" value="1"/>
</dbReference>
<dbReference type="InterPro" id="IPR000120">
    <property type="entry name" value="Amidase"/>
</dbReference>
<protein>
    <submittedName>
        <fullName evidence="3">Amidase</fullName>
    </submittedName>
</protein>
<evidence type="ECO:0000256" key="1">
    <source>
        <dbReference type="SAM" id="MobiDB-lite"/>
    </source>
</evidence>
<dbReference type="Pfam" id="PF01425">
    <property type="entry name" value="Amidase"/>
    <property type="match status" value="1"/>
</dbReference>
<dbReference type="InterPro" id="IPR036928">
    <property type="entry name" value="AS_sf"/>
</dbReference>
<proteinExistence type="predicted"/>
<dbReference type="PANTHER" id="PTHR11895">
    <property type="entry name" value="TRANSAMIDASE"/>
    <property type="match status" value="1"/>
</dbReference>
<comment type="caution">
    <text evidence="3">The sequence shown here is derived from an EMBL/GenBank/DDBJ whole genome shotgun (WGS) entry which is preliminary data.</text>
</comment>
<name>A0A372EMC1_9BURK</name>
<dbReference type="SUPFAM" id="SSF75304">
    <property type="entry name" value="Amidase signature (AS) enzymes"/>
    <property type="match status" value="1"/>
</dbReference>
<keyword evidence="4" id="KW-1185">Reference proteome</keyword>
<dbReference type="InterPro" id="IPR023631">
    <property type="entry name" value="Amidase_dom"/>
</dbReference>
<dbReference type="EMBL" id="QVLS01000002">
    <property type="protein sequence ID" value="RFP80827.1"/>
    <property type="molecule type" value="Genomic_DNA"/>
</dbReference>
<reference evidence="3 4" key="1">
    <citation type="submission" date="2018-08" db="EMBL/GenBank/DDBJ databases">
        <title>Hydrogenophaga sp. LA-38 isolated from sludge.</title>
        <authorList>
            <person name="Im W.-T."/>
        </authorList>
    </citation>
    <scope>NUCLEOTIDE SEQUENCE [LARGE SCALE GENOMIC DNA]</scope>
    <source>
        <strain evidence="3 4">LA-38</strain>
    </source>
</reference>
<organism evidence="3 4">
    <name type="scientific">Hydrogenophaga borbori</name>
    <dbReference type="NCBI Taxonomy" id="2294117"/>
    <lineage>
        <taxon>Bacteria</taxon>
        <taxon>Pseudomonadati</taxon>
        <taxon>Pseudomonadota</taxon>
        <taxon>Betaproteobacteria</taxon>
        <taxon>Burkholderiales</taxon>
        <taxon>Comamonadaceae</taxon>
        <taxon>Hydrogenophaga</taxon>
    </lineage>
</organism>
<evidence type="ECO:0000313" key="3">
    <source>
        <dbReference type="EMBL" id="RFP80827.1"/>
    </source>
</evidence>
<dbReference type="Proteomes" id="UP000261931">
    <property type="component" value="Unassembled WGS sequence"/>
</dbReference>
<evidence type="ECO:0000259" key="2">
    <source>
        <dbReference type="Pfam" id="PF01425"/>
    </source>
</evidence>
<accession>A0A372EMC1</accession>
<feature type="domain" description="Amidase" evidence="2">
    <location>
        <begin position="82"/>
        <end position="489"/>
    </location>
</feature>
<dbReference type="Gene3D" id="3.90.1300.10">
    <property type="entry name" value="Amidase signature (AS) domain"/>
    <property type="match status" value="1"/>
</dbReference>
<dbReference type="GO" id="GO:0003824">
    <property type="term" value="F:catalytic activity"/>
    <property type="evidence" value="ECO:0007669"/>
    <property type="project" value="InterPro"/>
</dbReference>
<sequence length="501" mass="52893">MAFHLPNKDRLRYLGEELGIDVDADYAQTVLDMLAPLVPEFRTVDRLPDQTLPVRYPRAGGTRPEAKDNPWGAWSVRCDIRGAAEGPLAGKTVAIKDNVQIAGVPMMNGASLLEGYAPEGDATLVTRILDAGGHIVGKSACEYFSFSGGSATSAGGPVNSPRNPGHTPGGSTTGSAALLVAGEVDLAIGADQAGSIRIPASFSGIVGLKPTYGLVPYTGVMGLDHSIDHVGPMARDVAGVALLLEAIAGEDGIDGRQRGVRVERYTQGLDRGVKGLRIGVVKESFGLPESHPGTDSAVRAAIEALRAAGAVVDEVSVPWHRHGFAIWSAIANEGTYHTLYGGQGAGHLTTGAYPLSLMTALGGLRARANEMPHTLKIGMLLGAYLHQQYQGRFYAKAQNLRRRLRAAYDEALDGRELLLMPTTPFPTLPIPSDDAPVAEVIQHSWTMLANTSPFDLTGHPAVSVPCGEADGKPVGLMLIGRHFDDALVLRAAADHERRHAG</sequence>
<dbReference type="PANTHER" id="PTHR11895:SF170">
    <property type="entry name" value="AMIDASE"/>
    <property type="match status" value="1"/>
</dbReference>
<dbReference type="AlphaFoldDB" id="A0A372EMC1"/>
<evidence type="ECO:0000313" key="4">
    <source>
        <dbReference type="Proteomes" id="UP000261931"/>
    </source>
</evidence>
<gene>
    <name evidence="3" type="ORF">DY262_03325</name>
</gene>
<feature type="region of interest" description="Disordered" evidence="1">
    <location>
        <begin position="152"/>
        <end position="172"/>
    </location>
</feature>